<dbReference type="PANTHER" id="PTHR11439:SF486">
    <property type="entry name" value="RLK (RECEPTOR-LIKE KINASE) PROTEIN, PUTATIVE-RELATED"/>
    <property type="match status" value="1"/>
</dbReference>
<evidence type="ECO:0008006" key="3">
    <source>
        <dbReference type="Google" id="ProtNLM"/>
    </source>
</evidence>
<sequence>MGSSMKKYIVEQPKGFQDPRRNDEVFLVAKIYVDDIVFGFTSSEYALDFAKEMKDTNASNLKLSKDESGKGVEETLYRSMIGCLLYLTTSRPDITFSVEVCARYQACPKESHLIAFKRIIRKTLQVVVSILELLGCLDE</sequence>
<organism evidence="1 2">
    <name type="scientific">Vitis vinifera</name>
    <name type="common">Grape</name>
    <dbReference type="NCBI Taxonomy" id="29760"/>
    <lineage>
        <taxon>Eukaryota</taxon>
        <taxon>Viridiplantae</taxon>
        <taxon>Streptophyta</taxon>
        <taxon>Embryophyta</taxon>
        <taxon>Tracheophyta</taxon>
        <taxon>Spermatophyta</taxon>
        <taxon>Magnoliopsida</taxon>
        <taxon>eudicotyledons</taxon>
        <taxon>Gunneridae</taxon>
        <taxon>Pentapetalae</taxon>
        <taxon>rosids</taxon>
        <taxon>Vitales</taxon>
        <taxon>Vitaceae</taxon>
        <taxon>Viteae</taxon>
        <taxon>Vitis</taxon>
    </lineage>
</organism>
<name>A0A438C681_VITVI</name>
<dbReference type="EMBL" id="QGNW01002516">
    <property type="protein sequence ID" value="RVW18659.1"/>
    <property type="molecule type" value="Genomic_DNA"/>
</dbReference>
<dbReference type="AlphaFoldDB" id="A0A438C681"/>
<proteinExistence type="predicted"/>
<evidence type="ECO:0000313" key="1">
    <source>
        <dbReference type="EMBL" id="RVW18659.1"/>
    </source>
</evidence>
<gene>
    <name evidence="1" type="ORF">CK203_102651</name>
</gene>
<dbReference type="Proteomes" id="UP000288805">
    <property type="component" value="Unassembled WGS sequence"/>
</dbReference>
<dbReference type="PANTHER" id="PTHR11439">
    <property type="entry name" value="GAG-POL-RELATED RETROTRANSPOSON"/>
    <property type="match status" value="1"/>
</dbReference>
<comment type="caution">
    <text evidence="1">The sequence shown here is derived from an EMBL/GenBank/DDBJ whole genome shotgun (WGS) entry which is preliminary data.</text>
</comment>
<protein>
    <recommendedName>
        <fullName evidence="3">Retrovirus-related Pol polyprotein from transposon RE1</fullName>
    </recommendedName>
</protein>
<reference evidence="1 2" key="1">
    <citation type="journal article" date="2018" name="PLoS Genet.">
        <title>Population sequencing reveals clonal diversity and ancestral inbreeding in the grapevine cultivar Chardonnay.</title>
        <authorList>
            <person name="Roach M.J."/>
            <person name="Johnson D.L."/>
            <person name="Bohlmann J."/>
            <person name="van Vuuren H.J."/>
            <person name="Jones S.J."/>
            <person name="Pretorius I.S."/>
            <person name="Schmidt S.A."/>
            <person name="Borneman A.R."/>
        </authorList>
    </citation>
    <scope>NUCLEOTIDE SEQUENCE [LARGE SCALE GENOMIC DNA]</scope>
    <source>
        <strain evidence="2">cv. Chardonnay</strain>
        <tissue evidence="1">Leaf</tissue>
    </source>
</reference>
<accession>A0A438C681</accession>
<evidence type="ECO:0000313" key="2">
    <source>
        <dbReference type="Proteomes" id="UP000288805"/>
    </source>
</evidence>